<proteinExistence type="predicted"/>
<keyword evidence="1" id="KW-0812">Transmembrane</keyword>
<evidence type="ECO:0000313" key="2">
    <source>
        <dbReference type="EMBL" id="MBU4634943.1"/>
    </source>
</evidence>
<dbReference type="AlphaFoldDB" id="A0AAJ1E3W0"/>
<dbReference type="Proteomes" id="UP000787568">
    <property type="component" value="Unassembled WGS sequence"/>
</dbReference>
<evidence type="ECO:0000313" key="3">
    <source>
        <dbReference type="Proteomes" id="UP000787568"/>
    </source>
</evidence>
<feature type="transmembrane region" description="Helical" evidence="1">
    <location>
        <begin position="7"/>
        <end position="26"/>
    </location>
</feature>
<keyword evidence="1" id="KW-0472">Membrane</keyword>
<dbReference type="RefSeq" id="WP_023967799.1">
    <property type="nucleotide sequence ID" value="NZ_CP027718.1"/>
</dbReference>
<evidence type="ECO:0000256" key="1">
    <source>
        <dbReference type="SAM" id="Phobius"/>
    </source>
</evidence>
<protein>
    <submittedName>
        <fullName evidence="2">Uncharacterized protein</fullName>
    </submittedName>
</protein>
<feature type="transmembrane region" description="Helical" evidence="1">
    <location>
        <begin position="72"/>
        <end position="88"/>
    </location>
</feature>
<gene>
    <name evidence="2" type="ORF">I8747_19245</name>
</gene>
<feature type="transmembrane region" description="Helical" evidence="1">
    <location>
        <begin position="46"/>
        <end position="65"/>
    </location>
</feature>
<feature type="transmembrane region" description="Helical" evidence="1">
    <location>
        <begin position="94"/>
        <end position="112"/>
    </location>
</feature>
<comment type="caution">
    <text evidence="2">The sequence shown here is derived from an EMBL/GenBank/DDBJ whole genome shotgun (WGS) entry which is preliminary data.</text>
</comment>
<name>A0AAJ1E3W0_9PSED</name>
<organism evidence="2 3">
    <name type="scientific">Pseudomonas chlororaphis subsp. aurantiaca</name>
    <dbReference type="NCBI Taxonomy" id="86192"/>
    <lineage>
        <taxon>Bacteria</taxon>
        <taxon>Pseudomonadati</taxon>
        <taxon>Pseudomonadota</taxon>
        <taxon>Gammaproteobacteria</taxon>
        <taxon>Pseudomonadales</taxon>
        <taxon>Pseudomonadaceae</taxon>
        <taxon>Pseudomonas</taxon>
    </lineage>
</organism>
<accession>A0AAJ1E3W0</accession>
<dbReference type="EMBL" id="JAEEFW010000006">
    <property type="protein sequence ID" value="MBU4634943.1"/>
    <property type="molecule type" value="Genomic_DNA"/>
</dbReference>
<sequence>MIARIAVGLFVHFCACVAYVVLNYYGVSLYKHLFGGLTSRGASIGIAMYMVFYLFVAVNLIVSLVPKVAVKWGALMVMVALILIYLLPEYPVRAFAYSALSGSLTAVAILVANKVNKYLSQRIAKQGAKGELND</sequence>
<reference evidence="2" key="1">
    <citation type="submission" date="2020-12" db="EMBL/GenBank/DDBJ databases">
        <title>Generalized mutagenesis with transposon Tn5. A laboratory procedure for the identification of genes responsible for a bacterial phenotype and its regulation, illustrated with phenazine production in Pseudomonas chlororaphis.</title>
        <authorList>
            <person name="Muzio F."/>
            <person name="Sobrero P."/>
            <person name="Agaras B."/>
            <person name="Valverde C."/>
        </authorList>
    </citation>
    <scope>NUCLEOTIDE SEQUENCE</scope>
    <source>
        <strain evidence="2">SMMP3</strain>
    </source>
</reference>
<keyword evidence="1" id="KW-1133">Transmembrane helix</keyword>